<protein>
    <submittedName>
        <fullName evidence="1">Uncharacterized protein</fullName>
    </submittedName>
</protein>
<accession>U5VVA0</accession>
<organism evidence="1 2">
    <name type="scientific">Actinoplanes friuliensis DSM 7358</name>
    <dbReference type="NCBI Taxonomy" id="1246995"/>
    <lineage>
        <taxon>Bacteria</taxon>
        <taxon>Bacillati</taxon>
        <taxon>Actinomycetota</taxon>
        <taxon>Actinomycetes</taxon>
        <taxon>Micromonosporales</taxon>
        <taxon>Micromonosporaceae</taxon>
        <taxon>Actinoplanes</taxon>
    </lineage>
</organism>
<dbReference type="AlphaFoldDB" id="U5VVA0"/>
<dbReference type="PATRIC" id="fig|1246995.3.peg.1370"/>
<dbReference type="eggNOG" id="ENOG502ZNP0">
    <property type="taxonomic scope" value="Bacteria"/>
</dbReference>
<dbReference type="HOGENOM" id="CLU_2384961_0_0_11"/>
<gene>
    <name evidence="1" type="ORF">AFR_06705</name>
</gene>
<dbReference type="OrthoDB" id="3537041at2"/>
<name>U5VVA0_9ACTN</name>
<dbReference type="Proteomes" id="UP000017746">
    <property type="component" value="Chromosome"/>
</dbReference>
<dbReference type="STRING" id="1246995.AFR_06705"/>
<evidence type="ECO:0000313" key="2">
    <source>
        <dbReference type="Proteomes" id="UP000017746"/>
    </source>
</evidence>
<proteinExistence type="predicted"/>
<dbReference type="KEGG" id="afs:AFR_06705"/>
<keyword evidence="2" id="KW-1185">Reference proteome</keyword>
<dbReference type="RefSeq" id="WP_023359161.1">
    <property type="nucleotide sequence ID" value="NC_022657.1"/>
</dbReference>
<evidence type="ECO:0000313" key="1">
    <source>
        <dbReference type="EMBL" id="AGZ39630.1"/>
    </source>
</evidence>
<reference evidence="1 2" key="1">
    <citation type="journal article" date="2014" name="J. Biotechnol.">
        <title>Complete genome sequence of the actinobacterium Actinoplanes friuliensis HAG 010964, producer of the lipopeptide antibiotic friulimycin.</title>
        <authorList>
            <person name="Ruckert C."/>
            <person name="Szczepanowski R."/>
            <person name="Albersmeier A."/>
            <person name="Goesmann A."/>
            <person name="Fischer N."/>
            <person name="Steinkamper A."/>
            <person name="Puhler A."/>
            <person name="Biener R."/>
            <person name="Schwartz D."/>
            <person name="Kalinowski J."/>
        </authorList>
    </citation>
    <scope>NUCLEOTIDE SEQUENCE [LARGE SCALE GENOMIC DNA]</scope>
    <source>
        <strain evidence="1 2">DSM 7358</strain>
    </source>
</reference>
<sequence>MATEFAFDDQILVLDGRVLEIFHSGTEESVRYHVSYLRISATPNGDGFKVRLGRAYGENDIAGGRRWKLTAEQFAGFRAFIADAIAARDNGPLNQ</sequence>
<dbReference type="EMBL" id="CP006272">
    <property type="protein sequence ID" value="AGZ39630.1"/>
    <property type="molecule type" value="Genomic_DNA"/>
</dbReference>